<dbReference type="Proteomes" id="UP000683360">
    <property type="component" value="Unassembled WGS sequence"/>
</dbReference>
<proteinExistence type="predicted"/>
<accession>A0A8S3RX86</accession>
<evidence type="ECO:0000313" key="3">
    <source>
        <dbReference type="Proteomes" id="UP000683360"/>
    </source>
</evidence>
<evidence type="ECO:0000313" key="2">
    <source>
        <dbReference type="EMBL" id="CAG2213392.1"/>
    </source>
</evidence>
<protein>
    <recommendedName>
        <fullName evidence="1">DZIP3-like HEPN domain-containing protein</fullName>
    </recommendedName>
</protein>
<dbReference type="EMBL" id="CAJPWZ010001349">
    <property type="protein sequence ID" value="CAG2213392.1"/>
    <property type="molecule type" value="Genomic_DNA"/>
</dbReference>
<evidence type="ECO:0000259" key="1">
    <source>
        <dbReference type="Pfam" id="PF18738"/>
    </source>
</evidence>
<keyword evidence="3" id="KW-1185">Reference proteome</keyword>
<sequence>MANASISHVSEEEENYLRMDLMLSSISPRAVRVLFDKEFHPSCLEASIKKECGKLNDLKKKRVINAAHWNLLFPRSGVPNSTNFDVTLIATLIRNLTTLPTPSCGYDKLPLSTDTSATADLARIKYYRNKLAHINDGKLKSAVFASEWEDICGVSGGISEKQKSTISHCM</sequence>
<dbReference type="Pfam" id="PF18738">
    <property type="entry name" value="HEPN_DZIP3"/>
    <property type="match status" value="1"/>
</dbReference>
<reference evidence="2" key="1">
    <citation type="submission" date="2021-03" db="EMBL/GenBank/DDBJ databases">
        <authorList>
            <person name="Bekaert M."/>
        </authorList>
    </citation>
    <scope>NUCLEOTIDE SEQUENCE</scope>
</reference>
<organism evidence="2 3">
    <name type="scientific">Mytilus edulis</name>
    <name type="common">Blue mussel</name>
    <dbReference type="NCBI Taxonomy" id="6550"/>
    <lineage>
        <taxon>Eukaryota</taxon>
        <taxon>Metazoa</taxon>
        <taxon>Spiralia</taxon>
        <taxon>Lophotrochozoa</taxon>
        <taxon>Mollusca</taxon>
        <taxon>Bivalvia</taxon>
        <taxon>Autobranchia</taxon>
        <taxon>Pteriomorphia</taxon>
        <taxon>Mytilida</taxon>
        <taxon>Mytiloidea</taxon>
        <taxon>Mytilidae</taxon>
        <taxon>Mytilinae</taxon>
        <taxon>Mytilus</taxon>
    </lineage>
</organism>
<dbReference type="AlphaFoldDB" id="A0A8S3RX86"/>
<dbReference type="InterPro" id="IPR041249">
    <property type="entry name" value="HEPN_DZIP3"/>
</dbReference>
<comment type="caution">
    <text evidence="2">The sequence shown here is derived from an EMBL/GenBank/DDBJ whole genome shotgun (WGS) entry which is preliminary data.</text>
</comment>
<gene>
    <name evidence="2" type="ORF">MEDL_27238</name>
</gene>
<name>A0A8S3RX86_MYTED</name>
<feature type="domain" description="DZIP3-like HEPN" evidence="1">
    <location>
        <begin position="42"/>
        <end position="153"/>
    </location>
</feature>
<dbReference type="OrthoDB" id="6367890at2759"/>